<feature type="region of interest" description="Disordered" evidence="1">
    <location>
        <begin position="1"/>
        <end position="147"/>
    </location>
</feature>
<feature type="compositionally biased region" description="Basic and acidic residues" evidence="1">
    <location>
        <begin position="114"/>
        <end position="138"/>
    </location>
</feature>
<dbReference type="Proteomes" id="UP001152747">
    <property type="component" value="Unassembled WGS sequence"/>
</dbReference>
<name>A0A9P1IRF1_9PELO</name>
<organism evidence="2 3">
    <name type="scientific">Caenorhabditis angaria</name>
    <dbReference type="NCBI Taxonomy" id="860376"/>
    <lineage>
        <taxon>Eukaryota</taxon>
        <taxon>Metazoa</taxon>
        <taxon>Ecdysozoa</taxon>
        <taxon>Nematoda</taxon>
        <taxon>Chromadorea</taxon>
        <taxon>Rhabditida</taxon>
        <taxon>Rhabditina</taxon>
        <taxon>Rhabditomorpha</taxon>
        <taxon>Rhabditoidea</taxon>
        <taxon>Rhabditidae</taxon>
        <taxon>Peloderinae</taxon>
        <taxon>Caenorhabditis</taxon>
    </lineage>
</organism>
<evidence type="ECO:0000313" key="2">
    <source>
        <dbReference type="EMBL" id="CAI5450665.1"/>
    </source>
</evidence>
<proteinExistence type="predicted"/>
<gene>
    <name evidence="2" type="ORF">CAMP_LOCUS13302</name>
</gene>
<keyword evidence="3" id="KW-1185">Reference proteome</keyword>
<protein>
    <submittedName>
        <fullName evidence="2">Uncharacterized protein</fullName>
    </submittedName>
</protein>
<comment type="caution">
    <text evidence="2">The sequence shown here is derived from an EMBL/GenBank/DDBJ whole genome shotgun (WGS) entry which is preliminary data.</text>
</comment>
<dbReference type="AlphaFoldDB" id="A0A9P1IRF1"/>
<reference evidence="2" key="1">
    <citation type="submission" date="2022-11" db="EMBL/GenBank/DDBJ databases">
        <authorList>
            <person name="Kikuchi T."/>
        </authorList>
    </citation>
    <scope>NUCLEOTIDE SEQUENCE</scope>
    <source>
        <strain evidence="2">PS1010</strain>
    </source>
</reference>
<evidence type="ECO:0000313" key="3">
    <source>
        <dbReference type="Proteomes" id="UP001152747"/>
    </source>
</evidence>
<feature type="compositionally biased region" description="Basic and acidic residues" evidence="1">
    <location>
        <begin position="61"/>
        <end position="106"/>
    </location>
</feature>
<accession>A0A9P1IRF1</accession>
<feature type="compositionally biased region" description="Basic and acidic residues" evidence="1">
    <location>
        <begin position="30"/>
        <end position="41"/>
    </location>
</feature>
<sequence>MKKGTTPKKSSVNRSKKDRSEYYKTNSNEEQPKKGSGLDKNTKKKTSKTTETPVKSNTPAEPKKGEKKREGKRERERSSEKRRGKTEGGKEGEKEKKTPSREEKKITSLGRSANKKEPQSISKDPEDQNQKKPVKMDDGYEDFGPGA</sequence>
<dbReference type="EMBL" id="CANHGI010000005">
    <property type="protein sequence ID" value="CAI5450665.1"/>
    <property type="molecule type" value="Genomic_DNA"/>
</dbReference>
<evidence type="ECO:0000256" key="1">
    <source>
        <dbReference type="SAM" id="MobiDB-lite"/>
    </source>
</evidence>